<evidence type="ECO:0000256" key="1">
    <source>
        <dbReference type="SAM" id="MobiDB-lite"/>
    </source>
</evidence>
<keyword evidence="3" id="KW-1185">Reference proteome</keyword>
<dbReference type="Proteomes" id="UP000434957">
    <property type="component" value="Unassembled WGS sequence"/>
</dbReference>
<dbReference type="PANTHER" id="PTHR13510">
    <property type="entry name" value="FYVE-FINGER-CONTAINING RAB5 EFFECTOR PROTEIN RABENOSYN-5-RELATED"/>
    <property type="match status" value="1"/>
</dbReference>
<protein>
    <recommendedName>
        <fullName evidence="4">FYVE-type domain-containing protein</fullName>
    </recommendedName>
</protein>
<comment type="caution">
    <text evidence="2">The sequence shown here is derived from an EMBL/GenBank/DDBJ whole genome shotgun (WGS) entry which is preliminary data.</text>
</comment>
<dbReference type="InterPro" id="IPR052727">
    <property type="entry name" value="Rab4/Rab5_effector"/>
</dbReference>
<sequence>MSPFRAITLSRADADILQAVTKTITTANFNRYQRFMDVDPNTWNLVKCNDQMKIYAERRWKRRHSSAHNSSADDSASDLQSMLCIGSTSGTVDDVMAGIVDPSFRPSQTKTLFPSDLSGAVTLATAENPTPKDPFKSMSVKWLELDVRRRSMGFIKNRDYVYVEATGVEYIPRMGQVGFHLMHSVDIPEAKALPGRIRGKLSVCFFFRQEEEEDSVSIYVMWMMNSMNDQARRVIIPHFAQMLLSSFRGAQDSRLKKLAQTFGKGYSGLNNFKLHVATPYFTCVTCSKRVWGVGKLTSHDNDNTCELCLGYVCSTCKIGKKPKFFISSLDESKKNLTFCFACLSGVMTSEASKRSTKNSNNSNGLARRVCRSVRSLKSPGWSMRNTETSTSFASTS</sequence>
<reference evidence="2 3" key="1">
    <citation type="submission" date="2018-08" db="EMBL/GenBank/DDBJ databases">
        <title>Genomic investigation of the strawberry pathogen Phytophthora fragariae indicates pathogenicity is determined by transcriptional variation in three key races.</title>
        <authorList>
            <person name="Adams T.M."/>
            <person name="Armitage A.D."/>
            <person name="Sobczyk M.K."/>
            <person name="Bates H.J."/>
            <person name="Dunwell J.M."/>
            <person name="Nellist C.F."/>
            <person name="Harrison R.J."/>
        </authorList>
    </citation>
    <scope>NUCLEOTIDE SEQUENCE [LARGE SCALE GENOMIC DNA]</scope>
    <source>
        <strain evidence="2 3">SCRP333</strain>
    </source>
</reference>
<name>A0A6A4FJR3_9STRA</name>
<accession>A0A6A4FJR3</accession>
<dbReference type="EMBL" id="QXFT01000354">
    <property type="protein sequence ID" value="KAE9346338.1"/>
    <property type="molecule type" value="Genomic_DNA"/>
</dbReference>
<dbReference type="AlphaFoldDB" id="A0A6A4FJR3"/>
<evidence type="ECO:0000313" key="3">
    <source>
        <dbReference type="Proteomes" id="UP000434957"/>
    </source>
</evidence>
<evidence type="ECO:0008006" key="4">
    <source>
        <dbReference type="Google" id="ProtNLM"/>
    </source>
</evidence>
<dbReference type="PANTHER" id="PTHR13510:SF44">
    <property type="entry name" value="RABENOSYN-5"/>
    <property type="match status" value="1"/>
</dbReference>
<gene>
    <name evidence="2" type="ORF">PR003_g7485</name>
</gene>
<organism evidence="2 3">
    <name type="scientific">Phytophthora rubi</name>
    <dbReference type="NCBI Taxonomy" id="129364"/>
    <lineage>
        <taxon>Eukaryota</taxon>
        <taxon>Sar</taxon>
        <taxon>Stramenopiles</taxon>
        <taxon>Oomycota</taxon>
        <taxon>Peronosporomycetes</taxon>
        <taxon>Peronosporales</taxon>
        <taxon>Peronosporaceae</taxon>
        <taxon>Phytophthora</taxon>
    </lineage>
</organism>
<feature type="compositionally biased region" description="Polar residues" evidence="1">
    <location>
        <begin position="383"/>
        <end position="396"/>
    </location>
</feature>
<dbReference type="Gene3D" id="3.30.530.20">
    <property type="match status" value="1"/>
</dbReference>
<proteinExistence type="predicted"/>
<evidence type="ECO:0000313" key="2">
    <source>
        <dbReference type="EMBL" id="KAE9346338.1"/>
    </source>
</evidence>
<feature type="region of interest" description="Disordered" evidence="1">
    <location>
        <begin position="377"/>
        <end position="396"/>
    </location>
</feature>
<dbReference type="InterPro" id="IPR023393">
    <property type="entry name" value="START-like_dom_sf"/>
</dbReference>